<dbReference type="Gene3D" id="1.10.510.10">
    <property type="entry name" value="Transferase(Phosphotransferase) domain 1"/>
    <property type="match status" value="1"/>
</dbReference>
<dbReference type="GO" id="GO:0005524">
    <property type="term" value="F:ATP binding"/>
    <property type="evidence" value="ECO:0007669"/>
    <property type="project" value="InterPro"/>
</dbReference>
<reference evidence="3 4" key="1">
    <citation type="journal article" date="2013" name="BMC Genomics">
        <title>Comparative genomics of parasitic silkworm microsporidia reveal an association between genome expansion and host adaptation.</title>
        <authorList>
            <person name="Pan G."/>
            <person name="Xu J."/>
            <person name="Li T."/>
            <person name="Xia Q."/>
            <person name="Liu S.L."/>
            <person name="Zhang G."/>
            <person name="Li S."/>
            <person name="Li C."/>
            <person name="Liu H."/>
            <person name="Yang L."/>
            <person name="Liu T."/>
            <person name="Zhang X."/>
            <person name="Wu Z."/>
            <person name="Fan W."/>
            <person name="Dang X."/>
            <person name="Xiang H."/>
            <person name="Tao M."/>
            <person name="Li Y."/>
            <person name="Hu J."/>
            <person name="Li Z."/>
            <person name="Lin L."/>
            <person name="Luo J."/>
            <person name="Geng L."/>
            <person name="Wang L."/>
            <person name="Long M."/>
            <person name="Wan Y."/>
            <person name="He N."/>
            <person name="Zhang Z."/>
            <person name="Lu C."/>
            <person name="Keeling P.J."/>
            <person name="Wang J."/>
            <person name="Xiang Z."/>
            <person name="Zhou Z."/>
        </authorList>
    </citation>
    <scope>NUCLEOTIDE SEQUENCE [LARGE SCALE GENOMIC DNA]</scope>
    <source>
        <strain evidence="4">CQ1 / CVCC 102059</strain>
    </source>
</reference>
<dbReference type="InterPro" id="IPR050235">
    <property type="entry name" value="CK1_Ser-Thr_kinase"/>
</dbReference>
<name>R0M975_NOSB1</name>
<dbReference type="STRING" id="578461.R0M975"/>
<dbReference type="PANTHER" id="PTHR11909">
    <property type="entry name" value="CASEIN KINASE-RELATED"/>
    <property type="match status" value="1"/>
</dbReference>
<dbReference type="OrthoDB" id="5800476at2759"/>
<feature type="domain" description="Protein kinase" evidence="2">
    <location>
        <begin position="8"/>
        <end position="291"/>
    </location>
</feature>
<dbReference type="InterPro" id="IPR011009">
    <property type="entry name" value="Kinase-like_dom_sf"/>
</dbReference>
<protein>
    <recommendedName>
        <fullName evidence="1">non-specific serine/threonine protein kinase</fullName>
        <ecNumber evidence="1">2.7.11.1</ecNumber>
    </recommendedName>
</protein>
<dbReference type="InterPro" id="IPR008271">
    <property type="entry name" value="Ser/Thr_kinase_AS"/>
</dbReference>
<keyword evidence="4" id="KW-1185">Reference proteome</keyword>
<dbReference type="VEuPathDB" id="MicrosporidiaDB:NBO_26g0004"/>
<dbReference type="PROSITE" id="PS00108">
    <property type="entry name" value="PROTEIN_KINASE_ST"/>
    <property type="match status" value="1"/>
</dbReference>
<keyword evidence="3" id="KW-0418">Kinase</keyword>
<dbReference type="EMBL" id="KB908934">
    <property type="protein sequence ID" value="EOB14519.1"/>
    <property type="molecule type" value="Genomic_DNA"/>
</dbReference>
<dbReference type="Pfam" id="PF00069">
    <property type="entry name" value="Pkinase"/>
    <property type="match status" value="1"/>
</dbReference>
<dbReference type="AlphaFoldDB" id="R0M975"/>
<dbReference type="HOGENOM" id="CLU_019279_2_0_1"/>
<dbReference type="PROSITE" id="PS50011">
    <property type="entry name" value="PROTEIN_KINASE_DOM"/>
    <property type="match status" value="1"/>
</dbReference>
<organism evidence="3 4">
    <name type="scientific">Nosema bombycis (strain CQ1 / CVCC 102059)</name>
    <name type="common">Microsporidian parasite</name>
    <name type="synonym">Pebrine of silkworm</name>
    <dbReference type="NCBI Taxonomy" id="578461"/>
    <lineage>
        <taxon>Eukaryota</taxon>
        <taxon>Fungi</taxon>
        <taxon>Fungi incertae sedis</taxon>
        <taxon>Microsporidia</taxon>
        <taxon>Nosematidae</taxon>
        <taxon>Nosema</taxon>
    </lineage>
</organism>
<sequence length="291" mass="34083">MTTELKHLQIQKKIASGAFGEIYIAYDTEQNLNVALKIAKRTQHSQLKHEFTVYKKIKSEFFPKVFNFGKILFNNVYSNCLSMELLGGSLEQLFSKCGKRFSLKTVCIISLKMIEKVEILHQKNYVHRDIKPDNFVFDKSNTNLYLIDFGLAKIYRDENTLIHNPIKTGKNLTGTARYASVNTHQGIEQSRRDDLESIGYCLIYFLNGRLPWQGLRGETKQEKYEAIKKKKESLKIWELCANLPHELYMYMFYVRNLGYEDSPNYIYLKGLLNTIIMKNGWRLTDDLDWVK</sequence>
<dbReference type="SMART" id="SM00220">
    <property type="entry name" value="S_TKc"/>
    <property type="match status" value="1"/>
</dbReference>
<evidence type="ECO:0000313" key="4">
    <source>
        <dbReference type="Proteomes" id="UP000016927"/>
    </source>
</evidence>
<dbReference type="EC" id="2.7.11.1" evidence="1"/>
<evidence type="ECO:0000259" key="2">
    <source>
        <dbReference type="PROSITE" id="PS50011"/>
    </source>
</evidence>
<proteinExistence type="predicted"/>
<evidence type="ECO:0000313" key="3">
    <source>
        <dbReference type="EMBL" id="EOB14519.1"/>
    </source>
</evidence>
<accession>R0M975</accession>
<keyword evidence="3" id="KW-0808">Transferase</keyword>
<dbReference type="OMA" id="IFDWTFL"/>
<gene>
    <name evidence="3" type="primary">HHP2</name>
    <name evidence="3" type="ORF">NBO_26g0004</name>
</gene>
<evidence type="ECO:0000256" key="1">
    <source>
        <dbReference type="ARBA" id="ARBA00012513"/>
    </source>
</evidence>
<dbReference type="CDD" id="cd14016">
    <property type="entry name" value="STKc_CK1"/>
    <property type="match status" value="1"/>
</dbReference>
<dbReference type="GO" id="GO:0004674">
    <property type="term" value="F:protein serine/threonine kinase activity"/>
    <property type="evidence" value="ECO:0007669"/>
    <property type="project" value="UniProtKB-EC"/>
</dbReference>
<dbReference type="InterPro" id="IPR000719">
    <property type="entry name" value="Prot_kinase_dom"/>
</dbReference>
<dbReference type="SUPFAM" id="SSF56112">
    <property type="entry name" value="Protein kinase-like (PK-like)"/>
    <property type="match status" value="1"/>
</dbReference>
<dbReference type="Proteomes" id="UP000016927">
    <property type="component" value="Unassembled WGS sequence"/>
</dbReference>